<feature type="domain" description="Thioredoxin" evidence="1">
    <location>
        <begin position="21"/>
        <end position="104"/>
    </location>
</feature>
<dbReference type="RefSeq" id="WP_261717629.1">
    <property type="nucleotide sequence ID" value="NZ_JASJUS010000001.1"/>
</dbReference>
<keyword evidence="3" id="KW-1185">Reference proteome</keyword>
<dbReference type="EMBL" id="JASJUS010000001">
    <property type="protein sequence ID" value="MDL2075093.1"/>
    <property type="molecule type" value="Genomic_DNA"/>
</dbReference>
<reference evidence="2 3" key="1">
    <citation type="submission" date="2023-05" db="EMBL/GenBank/DDBJ databases">
        <title>Streptomyces fuscus sp. nov., a brown-black pigment producing actinomyces isolated from dry sand of Sea duck farm.</title>
        <authorList>
            <person name="Xie J."/>
            <person name="Shen N."/>
        </authorList>
    </citation>
    <scope>NUCLEOTIDE SEQUENCE [LARGE SCALE GENOMIC DNA]</scope>
    <source>
        <strain evidence="2 3">GXMU-J15</strain>
    </source>
</reference>
<proteinExistence type="predicted"/>
<evidence type="ECO:0000259" key="1">
    <source>
        <dbReference type="Pfam" id="PF00085"/>
    </source>
</evidence>
<accession>A0ABT7IR80</accession>
<name>A0ABT7IR80_9ACTN</name>
<dbReference type="InterPro" id="IPR013766">
    <property type="entry name" value="Thioredoxin_domain"/>
</dbReference>
<dbReference type="Gene3D" id="3.40.30.10">
    <property type="entry name" value="Glutaredoxin"/>
    <property type="match status" value="1"/>
</dbReference>
<dbReference type="CDD" id="cd02947">
    <property type="entry name" value="TRX_family"/>
    <property type="match status" value="1"/>
</dbReference>
<gene>
    <name evidence="2" type="ORF">QNN03_01415</name>
</gene>
<comment type="caution">
    <text evidence="2">The sequence shown here is derived from an EMBL/GenBank/DDBJ whole genome shotgun (WGS) entry which is preliminary data.</text>
</comment>
<dbReference type="Proteomes" id="UP001241926">
    <property type="component" value="Unassembled WGS sequence"/>
</dbReference>
<sequence>MLEQGHDKRLGADELGGRLGEKATLVQFSSAFCAPCRATRRVLGEVAAMVPGVAHVEIDAEARLELVRELGIVRTPTVLVLDAAGREVRRAAGQPRKADVIAAIGAAL</sequence>
<dbReference type="SUPFAM" id="SSF52833">
    <property type="entry name" value="Thioredoxin-like"/>
    <property type="match status" value="1"/>
</dbReference>
<dbReference type="Pfam" id="PF00085">
    <property type="entry name" value="Thioredoxin"/>
    <property type="match status" value="1"/>
</dbReference>
<protein>
    <submittedName>
        <fullName evidence="2">Thioredoxin family protein</fullName>
    </submittedName>
</protein>
<dbReference type="InterPro" id="IPR036249">
    <property type="entry name" value="Thioredoxin-like_sf"/>
</dbReference>
<evidence type="ECO:0000313" key="2">
    <source>
        <dbReference type="EMBL" id="MDL2075093.1"/>
    </source>
</evidence>
<evidence type="ECO:0000313" key="3">
    <source>
        <dbReference type="Proteomes" id="UP001241926"/>
    </source>
</evidence>
<organism evidence="2 3">
    <name type="scientific">Streptomyces fuscus</name>
    <dbReference type="NCBI Taxonomy" id="3048495"/>
    <lineage>
        <taxon>Bacteria</taxon>
        <taxon>Bacillati</taxon>
        <taxon>Actinomycetota</taxon>
        <taxon>Actinomycetes</taxon>
        <taxon>Kitasatosporales</taxon>
        <taxon>Streptomycetaceae</taxon>
        <taxon>Streptomyces</taxon>
    </lineage>
</organism>